<sequence>MIKSNNETKAISGISKIIGFIIVIGMFIGIVYAIYKFIFFTIETLPTLNAVVIVALITGALSIVGIVISKIFESRQVTKRYLYEKKEIPYTDIIQMIYKLPLYVNEKQVDDEEMINDMREMSKKISIWGSDAVIKKWHEFIKETHTNSNQSMFKLEEVILEIRKDLGQRNKKLERGDMLRFFVNDLDAHMEKESNC</sequence>
<keyword evidence="1" id="KW-0812">Transmembrane</keyword>
<dbReference type="KEGG" id="agl:PYTT_2202"/>
<reference evidence="3" key="1">
    <citation type="submission" date="2016-09" db="EMBL/GenBank/DDBJ databases">
        <authorList>
            <person name="Koehorst J."/>
        </authorList>
    </citation>
    <scope>NUCLEOTIDE SEQUENCE [LARGE SCALE GENOMIC DNA]</scope>
</reference>
<keyword evidence="3" id="KW-1185">Reference proteome</keyword>
<dbReference type="AlphaFoldDB" id="A0A1C7PB07"/>
<evidence type="ECO:0000313" key="3">
    <source>
        <dbReference type="Proteomes" id="UP000176204"/>
    </source>
</evidence>
<evidence type="ECO:0000256" key="1">
    <source>
        <dbReference type="SAM" id="Phobius"/>
    </source>
</evidence>
<evidence type="ECO:0000313" key="2">
    <source>
        <dbReference type="EMBL" id="SEH97288.1"/>
    </source>
</evidence>
<feature type="transmembrane region" description="Helical" evidence="1">
    <location>
        <begin position="48"/>
        <end position="72"/>
    </location>
</feature>
<organism evidence="2 3">
    <name type="scientific">Akkermansia glycaniphila</name>
    <dbReference type="NCBI Taxonomy" id="1679444"/>
    <lineage>
        <taxon>Bacteria</taxon>
        <taxon>Pseudomonadati</taxon>
        <taxon>Verrucomicrobiota</taxon>
        <taxon>Verrucomicrobiia</taxon>
        <taxon>Verrucomicrobiales</taxon>
        <taxon>Akkermansiaceae</taxon>
        <taxon>Akkermansia</taxon>
    </lineage>
</organism>
<keyword evidence="1" id="KW-1133">Transmembrane helix</keyword>
<name>A0A1C7PB07_9BACT</name>
<keyword evidence="1" id="KW-0472">Membrane</keyword>
<dbReference type="OrthoDB" id="4201760at2"/>
<accession>A0A1C7PB07</accession>
<proteinExistence type="predicted"/>
<protein>
    <submittedName>
        <fullName evidence="2">Uncharacterized protein</fullName>
    </submittedName>
</protein>
<feature type="transmembrane region" description="Helical" evidence="1">
    <location>
        <begin position="20"/>
        <end position="42"/>
    </location>
</feature>
<dbReference type="STRING" id="1679444.PYTT_2202"/>
<dbReference type="RefSeq" id="WP_067776652.1">
    <property type="nucleotide sequence ID" value="NZ_LIGX01000030.1"/>
</dbReference>
<dbReference type="Proteomes" id="UP000176204">
    <property type="component" value="Chromosome I"/>
</dbReference>
<gene>
    <name evidence="2" type="ORF">PYTT_2202</name>
</gene>
<dbReference type="EMBL" id="LT629973">
    <property type="protein sequence ID" value="SEH97288.1"/>
    <property type="molecule type" value="Genomic_DNA"/>
</dbReference>